<protein>
    <recommendedName>
        <fullName evidence="5">Pentatricopeptide repeat-containing protein</fullName>
    </recommendedName>
</protein>
<dbReference type="FunFam" id="1.25.40.10:FF:000525">
    <property type="entry name" value="Pentatricopeptide (PPR) repeat-containing protein-like"/>
    <property type="match status" value="1"/>
</dbReference>
<dbReference type="InterPro" id="IPR002885">
    <property type="entry name" value="PPR_rpt"/>
</dbReference>
<dbReference type="PANTHER" id="PTHR47926:SF386">
    <property type="entry name" value="PENTATRICOPEPTIDE REPEAT-CONTAINING PROTEIN"/>
    <property type="match status" value="1"/>
</dbReference>
<organism evidence="3 4">
    <name type="scientific">Erythroxylum novogranatense</name>
    <dbReference type="NCBI Taxonomy" id="1862640"/>
    <lineage>
        <taxon>Eukaryota</taxon>
        <taxon>Viridiplantae</taxon>
        <taxon>Streptophyta</taxon>
        <taxon>Embryophyta</taxon>
        <taxon>Tracheophyta</taxon>
        <taxon>Spermatophyta</taxon>
        <taxon>Magnoliopsida</taxon>
        <taxon>eudicotyledons</taxon>
        <taxon>Gunneridae</taxon>
        <taxon>Pentapetalae</taxon>
        <taxon>rosids</taxon>
        <taxon>fabids</taxon>
        <taxon>Malpighiales</taxon>
        <taxon>Erythroxylaceae</taxon>
        <taxon>Erythroxylum</taxon>
    </lineage>
</organism>
<evidence type="ECO:0000256" key="2">
    <source>
        <dbReference type="PROSITE-ProRule" id="PRU00708"/>
    </source>
</evidence>
<dbReference type="PROSITE" id="PS51375">
    <property type="entry name" value="PPR"/>
    <property type="match status" value="3"/>
</dbReference>
<feature type="repeat" description="PPR" evidence="2">
    <location>
        <begin position="293"/>
        <end position="327"/>
    </location>
</feature>
<dbReference type="PANTHER" id="PTHR47926">
    <property type="entry name" value="PENTATRICOPEPTIDE REPEAT-CONTAINING PROTEIN"/>
    <property type="match status" value="1"/>
</dbReference>
<dbReference type="Pfam" id="PF20431">
    <property type="entry name" value="E_motif"/>
    <property type="match status" value="1"/>
</dbReference>
<evidence type="ECO:0000313" key="3">
    <source>
        <dbReference type="EMBL" id="KAJ8774856.1"/>
    </source>
</evidence>
<dbReference type="Proteomes" id="UP001159364">
    <property type="component" value="Linkage Group LG01"/>
</dbReference>
<dbReference type="FunFam" id="1.25.40.10:FF:000755">
    <property type="entry name" value="Pentatricopeptide repeat-containing protein"/>
    <property type="match status" value="1"/>
</dbReference>
<dbReference type="InterPro" id="IPR011990">
    <property type="entry name" value="TPR-like_helical_dom_sf"/>
</dbReference>
<dbReference type="GO" id="GO:0009451">
    <property type="term" value="P:RNA modification"/>
    <property type="evidence" value="ECO:0007669"/>
    <property type="project" value="InterPro"/>
</dbReference>
<dbReference type="GO" id="GO:0003723">
    <property type="term" value="F:RNA binding"/>
    <property type="evidence" value="ECO:0007669"/>
    <property type="project" value="InterPro"/>
</dbReference>
<feature type="repeat" description="PPR" evidence="2">
    <location>
        <begin position="434"/>
        <end position="468"/>
    </location>
</feature>
<comment type="caution">
    <text evidence="3">The sequence shown here is derived from an EMBL/GenBank/DDBJ whole genome shotgun (WGS) entry which is preliminary data.</text>
</comment>
<evidence type="ECO:0008006" key="5">
    <source>
        <dbReference type="Google" id="ProtNLM"/>
    </source>
</evidence>
<evidence type="ECO:0000313" key="4">
    <source>
        <dbReference type="Proteomes" id="UP001159364"/>
    </source>
</evidence>
<dbReference type="InterPro" id="IPR046848">
    <property type="entry name" value="E_motif"/>
</dbReference>
<reference evidence="3 4" key="1">
    <citation type="submission" date="2021-09" db="EMBL/GenBank/DDBJ databases">
        <title>Genomic insights and catalytic innovation underlie evolution of tropane alkaloids biosynthesis.</title>
        <authorList>
            <person name="Wang Y.-J."/>
            <person name="Tian T."/>
            <person name="Huang J.-P."/>
            <person name="Huang S.-X."/>
        </authorList>
    </citation>
    <scope>NUCLEOTIDE SEQUENCE [LARGE SCALE GENOMIC DNA]</scope>
    <source>
        <strain evidence="3">KIB-2018</strain>
        <tissue evidence="3">Leaf</tissue>
    </source>
</reference>
<dbReference type="InterPro" id="IPR046960">
    <property type="entry name" value="PPR_At4g14850-like_plant"/>
</dbReference>
<dbReference type="AlphaFoldDB" id="A0AAV8U7I9"/>
<feature type="repeat" description="PPR" evidence="2">
    <location>
        <begin position="364"/>
        <end position="398"/>
    </location>
</feature>
<dbReference type="SUPFAM" id="SSF48452">
    <property type="entry name" value="TPR-like"/>
    <property type="match status" value="1"/>
</dbReference>
<dbReference type="Gene3D" id="1.25.40.10">
    <property type="entry name" value="Tetratricopeptide repeat domain"/>
    <property type="match status" value="2"/>
</dbReference>
<sequence>MSYKSNFDIVKTYGSVVQFLRHSCQTKNLMALKLLHAHLLRKSSLFFSPYLHAQLIFCYTTYPCKNNLKTLTSCLKFIHPKNPMPFNVLISEYCRNGFAFYAIKTLSLMHSETVPLDTYALCSSITAASSIQSLDFGKQIHAHVTKLGWLSSVFVGSALIDLYAKRSFVGDAVMLFEELPEKNTVCANGLLSGYGETKLWVQGLEFFRKMPSLDLDYDNYTLLATLRSCAGLSAIELGRQVHAYVVRKFYDLESDVFLQSSLIEMYGKCGSVRNAFQVFGLAGFRVRGRRTRDIVVWTSMLGVYGRNGHYSEVVELFKEMLNEGIKPDGVAFVTVISACGHTGQVDLGIEYFESMTGNFELSPGPEHYSCVVDLLCRAGRLDKAWKLVNEMLPEGEESLSASLWGPLVSACEEHGNIELGKLAAQRALKLEPKNVGIYVMLSNLYARFGKWDELSELRDLMQQRGIKKEAGSSWIELR</sequence>
<evidence type="ECO:0000256" key="1">
    <source>
        <dbReference type="ARBA" id="ARBA00022737"/>
    </source>
</evidence>
<dbReference type="NCBIfam" id="TIGR00756">
    <property type="entry name" value="PPR"/>
    <property type="match status" value="2"/>
</dbReference>
<keyword evidence="4" id="KW-1185">Reference proteome</keyword>
<dbReference type="EMBL" id="JAIWQS010000001">
    <property type="protein sequence ID" value="KAJ8774856.1"/>
    <property type="molecule type" value="Genomic_DNA"/>
</dbReference>
<keyword evidence="1" id="KW-0677">Repeat</keyword>
<name>A0AAV8U7I9_9ROSI</name>
<proteinExistence type="predicted"/>
<gene>
    <name evidence="3" type="ORF">K2173_018115</name>
</gene>
<dbReference type="Pfam" id="PF13041">
    <property type="entry name" value="PPR_2"/>
    <property type="match status" value="1"/>
</dbReference>
<dbReference type="Pfam" id="PF12854">
    <property type="entry name" value="PPR_1"/>
    <property type="match status" value="1"/>
</dbReference>
<accession>A0AAV8U7I9</accession>
<dbReference type="Pfam" id="PF01535">
    <property type="entry name" value="PPR"/>
    <property type="match status" value="4"/>
</dbReference>